<reference evidence="2" key="1">
    <citation type="submission" date="2014-08" db="EMBL/GenBank/DDBJ databases">
        <authorList>
            <person name="Moulin L."/>
        </authorList>
    </citation>
    <scope>NUCLEOTIDE SEQUENCE [LARGE SCALE GENOMIC DNA]</scope>
</reference>
<keyword evidence="2" id="KW-1185">Reference proteome</keyword>
<dbReference type="AlphaFoldDB" id="A0A090E4C6"/>
<accession>A0A090E4C6</accession>
<organism evidence="1 2">
    <name type="scientific">Mesorhizobium plurifarium</name>
    <dbReference type="NCBI Taxonomy" id="69974"/>
    <lineage>
        <taxon>Bacteria</taxon>
        <taxon>Pseudomonadati</taxon>
        <taxon>Pseudomonadota</taxon>
        <taxon>Alphaproteobacteria</taxon>
        <taxon>Hyphomicrobiales</taxon>
        <taxon>Phyllobacteriaceae</taxon>
        <taxon>Mesorhizobium</taxon>
    </lineage>
</organism>
<gene>
    <name evidence="1" type="ORF">MPL3356_390077</name>
</gene>
<dbReference type="Proteomes" id="UP000045285">
    <property type="component" value="Unassembled WGS sequence"/>
</dbReference>
<dbReference type="STRING" id="69974.MPLDJ20_170129"/>
<sequence>MTLHLRNSECQQVKHVALHTAWFKGSSDIYCGEWRPESGGAQAHPGRFATFLPQVETAFNAWPVILCRLPGIVKPIED</sequence>
<evidence type="ECO:0000313" key="1">
    <source>
        <dbReference type="EMBL" id="CDX21995.1"/>
    </source>
</evidence>
<name>A0A090E4C6_MESPL</name>
<proteinExistence type="predicted"/>
<evidence type="ECO:0000313" key="2">
    <source>
        <dbReference type="Proteomes" id="UP000045285"/>
    </source>
</evidence>
<dbReference type="EMBL" id="CCMZ01000033">
    <property type="protein sequence ID" value="CDX21995.1"/>
    <property type="molecule type" value="Genomic_DNA"/>
</dbReference>
<protein>
    <submittedName>
        <fullName evidence="1">Uncharacterized protein</fullName>
    </submittedName>
</protein>